<keyword evidence="9" id="KW-0675">Receptor</keyword>
<evidence type="ECO:0000256" key="4">
    <source>
        <dbReference type="ARBA" id="ARBA00022692"/>
    </source>
</evidence>
<protein>
    <recommendedName>
        <fullName evidence="13">TIR domain-containing protein</fullName>
    </recommendedName>
</protein>
<dbReference type="PANTHER" id="PTHR24365">
    <property type="entry name" value="TOLL-LIKE RECEPTOR"/>
    <property type="match status" value="1"/>
</dbReference>
<evidence type="ECO:0000256" key="11">
    <source>
        <dbReference type="SAM" id="Phobius"/>
    </source>
</evidence>
<reference evidence="14 15" key="1">
    <citation type="submission" date="2024-02" db="EMBL/GenBank/DDBJ databases">
        <title>Chromosome-scale genome assembly of the rough periwinkle Littorina saxatilis.</title>
        <authorList>
            <person name="De Jode A."/>
            <person name="Faria R."/>
            <person name="Formenti G."/>
            <person name="Sims Y."/>
            <person name="Smith T.P."/>
            <person name="Tracey A."/>
            <person name="Wood J.M.D."/>
            <person name="Zagrodzka Z.B."/>
            <person name="Johannesson K."/>
            <person name="Butlin R.K."/>
            <person name="Leder E.H."/>
        </authorList>
    </citation>
    <scope>NUCLEOTIDE SEQUENCE [LARGE SCALE GENOMIC DNA]</scope>
    <source>
        <strain evidence="14">Snail1</strain>
        <tissue evidence="14">Muscle</tissue>
    </source>
</reference>
<keyword evidence="10" id="KW-0325">Glycoprotein</keyword>
<gene>
    <name evidence="14" type="ORF">V1264_004557</name>
</gene>
<dbReference type="SMART" id="SM00255">
    <property type="entry name" value="TIR"/>
    <property type="match status" value="1"/>
</dbReference>
<accession>A0AAN9G7K2</accession>
<evidence type="ECO:0000256" key="8">
    <source>
        <dbReference type="ARBA" id="ARBA00023136"/>
    </source>
</evidence>
<keyword evidence="6" id="KW-0677">Repeat</keyword>
<dbReference type="InterPro" id="IPR000483">
    <property type="entry name" value="Cys-rich_flank_reg_C"/>
</dbReference>
<dbReference type="InterPro" id="IPR001611">
    <property type="entry name" value="Leu-rich_rpt"/>
</dbReference>
<evidence type="ECO:0000313" key="15">
    <source>
        <dbReference type="Proteomes" id="UP001374579"/>
    </source>
</evidence>
<evidence type="ECO:0000256" key="9">
    <source>
        <dbReference type="ARBA" id="ARBA00023170"/>
    </source>
</evidence>
<proteinExistence type="inferred from homology"/>
<keyword evidence="4 11" id="KW-0812">Transmembrane</keyword>
<dbReference type="InterPro" id="IPR032675">
    <property type="entry name" value="LRR_dom_sf"/>
</dbReference>
<dbReference type="SUPFAM" id="SSF52200">
    <property type="entry name" value="Toll/Interleukin receptor TIR domain"/>
    <property type="match status" value="1"/>
</dbReference>
<dbReference type="Gene3D" id="3.80.10.10">
    <property type="entry name" value="Ribonuclease Inhibitor"/>
    <property type="match status" value="2"/>
</dbReference>
<dbReference type="PRINTS" id="PR01537">
    <property type="entry name" value="INTRLKN1R1F"/>
</dbReference>
<dbReference type="SMART" id="SM00082">
    <property type="entry name" value="LRRCT"/>
    <property type="match status" value="2"/>
</dbReference>
<keyword evidence="7 11" id="KW-1133">Transmembrane helix</keyword>
<name>A0AAN9G7K2_9CAEN</name>
<dbReference type="PROSITE" id="PS50104">
    <property type="entry name" value="TIR"/>
    <property type="match status" value="1"/>
</dbReference>
<dbReference type="InterPro" id="IPR000157">
    <property type="entry name" value="TIR_dom"/>
</dbReference>
<evidence type="ECO:0000256" key="5">
    <source>
        <dbReference type="ARBA" id="ARBA00022729"/>
    </source>
</evidence>
<dbReference type="GO" id="GO:0005886">
    <property type="term" value="C:plasma membrane"/>
    <property type="evidence" value="ECO:0007669"/>
    <property type="project" value="TreeGrafter"/>
</dbReference>
<feature type="transmembrane region" description="Helical" evidence="11">
    <location>
        <begin position="511"/>
        <end position="532"/>
    </location>
</feature>
<dbReference type="SUPFAM" id="SSF52058">
    <property type="entry name" value="L domain-like"/>
    <property type="match status" value="2"/>
</dbReference>
<evidence type="ECO:0000256" key="1">
    <source>
        <dbReference type="ARBA" id="ARBA00004479"/>
    </source>
</evidence>
<feature type="signal peptide" evidence="12">
    <location>
        <begin position="1"/>
        <end position="26"/>
    </location>
</feature>
<evidence type="ECO:0000256" key="10">
    <source>
        <dbReference type="ARBA" id="ARBA00023180"/>
    </source>
</evidence>
<evidence type="ECO:0000313" key="14">
    <source>
        <dbReference type="EMBL" id="KAK7097609.1"/>
    </source>
</evidence>
<evidence type="ECO:0000256" key="6">
    <source>
        <dbReference type="ARBA" id="ARBA00022737"/>
    </source>
</evidence>
<keyword evidence="8 11" id="KW-0472">Membrane</keyword>
<feature type="chain" id="PRO_5042998159" description="TIR domain-containing protein" evidence="12">
    <location>
        <begin position="27"/>
        <end position="707"/>
    </location>
</feature>
<dbReference type="Proteomes" id="UP001374579">
    <property type="component" value="Unassembled WGS sequence"/>
</dbReference>
<dbReference type="SMART" id="SM00369">
    <property type="entry name" value="LRR_TYP"/>
    <property type="match status" value="4"/>
</dbReference>
<dbReference type="GO" id="GO:0007165">
    <property type="term" value="P:signal transduction"/>
    <property type="evidence" value="ECO:0007669"/>
    <property type="project" value="InterPro"/>
</dbReference>
<evidence type="ECO:0000256" key="12">
    <source>
        <dbReference type="SAM" id="SignalP"/>
    </source>
</evidence>
<dbReference type="InterPro" id="IPR003591">
    <property type="entry name" value="Leu-rich_rpt_typical-subtyp"/>
</dbReference>
<dbReference type="Pfam" id="PF13676">
    <property type="entry name" value="TIR_2"/>
    <property type="match status" value="1"/>
</dbReference>
<evidence type="ECO:0000256" key="3">
    <source>
        <dbReference type="ARBA" id="ARBA00022614"/>
    </source>
</evidence>
<evidence type="ECO:0000256" key="2">
    <source>
        <dbReference type="ARBA" id="ARBA00009634"/>
    </source>
</evidence>
<dbReference type="EMBL" id="JBAMIC010000013">
    <property type="protein sequence ID" value="KAK7097609.1"/>
    <property type="molecule type" value="Genomic_DNA"/>
</dbReference>
<evidence type="ECO:0000259" key="13">
    <source>
        <dbReference type="PROSITE" id="PS50104"/>
    </source>
</evidence>
<keyword evidence="15" id="KW-1185">Reference proteome</keyword>
<feature type="domain" description="TIR" evidence="13">
    <location>
        <begin position="563"/>
        <end position="696"/>
    </location>
</feature>
<dbReference type="AlphaFoldDB" id="A0AAN9G7K2"/>
<dbReference type="Pfam" id="PF13855">
    <property type="entry name" value="LRR_8"/>
    <property type="match status" value="1"/>
</dbReference>
<dbReference type="GO" id="GO:0038023">
    <property type="term" value="F:signaling receptor activity"/>
    <property type="evidence" value="ECO:0007669"/>
    <property type="project" value="TreeGrafter"/>
</dbReference>
<comment type="caution">
    <text evidence="14">The sequence shown here is derived from an EMBL/GenBank/DDBJ whole genome shotgun (WGS) entry which is preliminary data.</text>
</comment>
<sequence length="707" mass="79432">MTTRYSLFLSALLMTSLLMTLPLTNAHGDDVCMECPCGPGSCSGLESTCCFRYTSSTLATLRVSVDCSHPGHSHIIDTIGQPYDVSVSNCSGFHVLHENSCLTAMPTNLCHYVATRAISLSHNALEDFPDLQCLVKLGKLDLRHNKIKLVPHEAFRGLKYLREVYLDNNEISYIHPKTFDVDLMELNVFSVSYNRLKAIEAWPMALHYQFCHFNFSHNLVSDFSNAGHWKLNLSFSEEYGPGFVDFSYNRFVEGPPKVVKKLGIDNLAEAAKFMRWGFDFRHNPFHCDCQFYELVYWGQKLRKVLWRDYFNATCNTPAKFHGVPIVDLPLDELVCPVKKHCPPGCHCEDRPAENHVVIGCDGAGMTSLPQVMPKGHHLVLDLANNLIHRLPPWDYLSRAKKVDLRHNDLSCIEENSPRLLKNAEVVDLTHNDLSQLPATIQALETRVVRLDLHTLKCSCDLEWFPMWLAHGQGHQLKGITCTKDDGGRVLLLTATRDDLGCNRHPDVHTPYHAALIATLVVVVGVALLLVIFRYEVVLVAHRCSAAQAARRQKNHFPALLSSQRFDVFISMNGDSEEDVKWVREILLPALERHGLSSYLPLRDCLPGSVEMDEAIKRLQDSSAVLVLLSPDYLDSAPCLFQFNRAYSHMVAGGHGRLLLLKLSSVSRRAVREPYLRAMVTLRMFHSVDSEHLDKALATLASAADGGS</sequence>
<evidence type="ECO:0000256" key="7">
    <source>
        <dbReference type="ARBA" id="ARBA00022989"/>
    </source>
</evidence>
<keyword evidence="5 12" id="KW-0732">Signal</keyword>
<comment type="subcellular location">
    <subcellularLocation>
        <location evidence="1">Membrane</location>
        <topology evidence="1">Single-pass type I membrane protein</topology>
    </subcellularLocation>
</comment>
<dbReference type="InterPro" id="IPR035897">
    <property type="entry name" value="Toll_tir_struct_dom_sf"/>
</dbReference>
<dbReference type="PANTHER" id="PTHR24365:SF541">
    <property type="entry name" value="PROTEIN TOLL-RELATED"/>
    <property type="match status" value="1"/>
</dbReference>
<dbReference type="Gene3D" id="3.40.50.10140">
    <property type="entry name" value="Toll/interleukin-1 receptor homology (TIR) domain"/>
    <property type="match status" value="1"/>
</dbReference>
<organism evidence="14 15">
    <name type="scientific">Littorina saxatilis</name>
    <dbReference type="NCBI Taxonomy" id="31220"/>
    <lineage>
        <taxon>Eukaryota</taxon>
        <taxon>Metazoa</taxon>
        <taxon>Spiralia</taxon>
        <taxon>Lophotrochozoa</taxon>
        <taxon>Mollusca</taxon>
        <taxon>Gastropoda</taxon>
        <taxon>Caenogastropoda</taxon>
        <taxon>Littorinimorpha</taxon>
        <taxon>Littorinoidea</taxon>
        <taxon>Littorinidae</taxon>
        <taxon>Littorina</taxon>
    </lineage>
</organism>
<comment type="similarity">
    <text evidence="2">Belongs to the Toll-like receptor family.</text>
</comment>
<keyword evidence="3" id="KW-0433">Leucine-rich repeat</keyword>